<keyword evidence="2" id="KW-1185">Reference proteome</keyword>
<dbReference type="EMBL" id="CAKXAJ010026245">
    <property type="protein sequence ID" value="CAH2264188.1"/>
    <property type="molecule type" value="Genomic_DNA"/>
</dbReference>
<accession>A0A8S4SBC1</accession>
<dbReference type="AlphaFoldDB" id="A0A8S4SBC1"/>
<gene>
    <name evidence="1" type="primary">jg21720</name>
    <name evidence="1" type="ORF">PAEG_LOCUS24531</name>
</gene>
<evidence type="ECO:0000313" key="2">
    <source>
        <dbReference type="Proteomes" id="UP000838756"/>
    </source>
</evidence>
<proteinExistence type="predicted"/>
<reference evidence="1" key="1">
    <citation type="submission" date="2022-03" db="EMBL/GenBank/DDBJ databases">
        <authorList>
            <person name="Lindestad O."/>
        </authorList>
    </citation>
    <scope>NUCLEOTIDE SEQUENCE</scope>
</reference>
<sequence length="88" mass="9924">MTIGDAMALCKLQAFHGCVTRSENEESSKLNLIAKFIKLVLILGVRVANFRENPSPNKWRAVFHARVFEGFGSKEAAVDYRSRYTFLG</sequence>
<organism evidence="1 2">
    <name type="scientific">Pararge aegeria aegeria</name>
    <dbReference type="NCBI Taxonomy" id="348720"/>
    <lineage>
        <taxon>Eukaryota</taxon>
        <taxon>Metazoa</taxon>
        <taxon>Ecdysozoa</taxon>
        <taxon>Arthropoda</taxon>
        <taxon>Hexapoda</taxon>
        <taxon>Insecta</taxon>
        <taxon>Pterygota</taxon>
        <taxon>Neoptera</taxon>
        <taxon>Endopterygota</taxon>
        <taxon>Lepidoptera</taxon>
        <taxon>Glossata</taxon>
        <taxon>Ditrysia</taxon>
        <taxon>Papilionoidea</taxon>
        <taxon>Nymphalidae</taxon>
        <taxon>Satyrinae</taxon>
        <taxon>Satyrini</taxon>
        <taxon>Parargina</taxon>
        <taxon>Pararge</taxon>
    </lineage>
</organism>
<comment type="caution">
    <text evidence="1">The sequence shown here is derived from an EMBL/GenBank/DDBJ whole genome shotgun (WGS) entry which is preliminary data.</text>
</comment>
<evidence type="ECO:0000313" key="1">
    <source>
        <dbReference type="EMBL" id="CAH2264188.1"/>
    </source>
</evidence>
<name>A0A8S4SBC1_9NEOP</name>
<protein>
    <submittedName>
        <fullName evidence="1">Jg21720 protein</fullName>
    </submittedName>
</protein>
<dbReference type="Proteomes" id="UP000838756">
    <property type="component" value="Unassembled WGS sequence"/>
</dbReference>